<dbReference type="GO" id="GO:0016020">
    <property type="term" value="C:membrane"/>
    <property type="evidence" value="ECO:0007669"/>
    <property type="project" value="TreeGrafter"/>
</dbReference>
<keyword evidence="1" id="KW-1133">Transmembrane helix</keyword>
<organism evidence="3 5">
    <name type="scientific">Carya illinoinensis</name>
    <name type="common">Pecan</name>
    <dbReference type="NCBI Taxonomy" id="32201"/>
    <lineage>
        <taxon>Eukaryota</taxon>
        <taxon>Viridiplantae</taxon>
        <taxon>Streptophyta</taxon>
        <taxon>Embryophyta</taxon>
        <taxon>Tracheophyta</taxon>
        <taxon>Spermatophyta</taxon>
        <taxon>Magnoliopsida</taxon>
        <taxon>eudicotyledons</taxon>
        <taxon>Gunneridae</taxon>
        <taxon>Pentapetalae</taxon>
        <taxon>rosids</taxon>
        <taxon>fabids</taxon>
        <taxon>Fagales</taxon>
        <taxon>Juglandaceae</taxon>
        <taxon>Carya</taxon>
    </lineage>
</organism>
<evidence type="ECO:0000256" key="1">
    <source>
        <dbReference type="SAM" id="Phobius"/>
    </source>
</evidence>
<feature type="transmembrane region" description="Helical" evidence="1">
    <location>
        <begin position="508"/>
        <end position="531"/>
    </location>
</feature>
<accession>A0A8T1PFY7</accession>
<dbReference type="PANTHER" id="PTHR24177:SF292">
    <property type="entry name" value="ANKYRIN REPEAT FAMILY PROTEIN-RELATED"/>
    <property type="match status" value="1"/>
</dbReference>
<dbReference type="EMBL" id="CM031818">
    <property type="protein sequence ID" value="KAG6639500.1"/>
    <property type="molecule type" value="Genomic_DNA"/>
</dbReference>
<dbReference type="Proteomes" id="UP000811246">
    <property type="component" value="Chromosome 10"/>
</dbReference>
<dbReference type="PANTHER" id="PTHR24177">
    <property type="entry name" value="CASKIN"/>
    <property type="match status" value="1"/>
</dbReference>
<dbReference type="Pfam" id="PF12796">
    <property type="entry name" value="Ank_2"/>
    <property type="match status" value="1"/>
</dbReference>
<dbReference type="InterPro" id="IPR026961">
    <property type="entry name" value="PGG_dom"/>
</dbReference>
<evidence type="ECO:0000313" key="5">
    <source>
        <dbReference type="Proteomes" id="UP000811609"/>
    </source>
</evidence>
<keyword evidence="1" id="KW-0472">Membrane</keyword>
<evidence type="ECO:0000259" key="2">
    <source>
        <dbReference type="Pfam" id="PF13962"/>
    </source>
</evidence>
<reference evidence="4" key="2">
    <citation type="submission" date="2021-01" db="EMBL/GenBank/DDBJ databases">
        <authorList>
            <person name="Lovell J.T."/>
            <person name="Bentley N."/>
            <person name="Bhattarai G."/>
            <person name="Jenkins J.W."/>
            <person name="Sreedasyam A."/>
            <person name="Alarcon Y."/>
            <person name="Bock C."/>
            <person name="Boston L."/>
            <person name="Carlson J."/>
            <person name="Cervantes K."/>
            <person name="Clermont K."/>
            <person name="Krom N."/>
            <person name="Kubenka K."/>
            <person name="Mamidi S."/>
            <person name="Mattison C."/>
            <person name="Monteros M."/>
            <person name="Pisani C."/>
            <person name="Plott C."/>
            <person name="Rajasekar S."/>
            <person name="Rhein H.S."/>
            <person name="Rohla C."/>
            <person name="Song M."/>
            <person name="Hilaire R.S."/>
            <person name="Shu S."/>
            <person name="Wells L."/>
            <person name="Wang X."/>
            <person name="Webber J."/>
            <person name="Heerema R.J."/>
            <person name="Klein P."/>
            <person name="Conner P."/>
            <person name="Grauke L."/>
            <person name="Grimwood J."/>
            <person name="Schmutz J."/>
            <person name="Randall J.J."/>
        </authorList>
    </citation>
    <scope>NUCLEOTIDE SEQUENCE</scope>
    <source>
        <tissue evidence="4">Leaf</tissue>
    </source>
</reference>
<keyword evidence="5" id="KW-1185">Reference proteome</keyword>
<reference evidence="3" key="1">
    <citation type="submission" date="2020-12" db="EMBL/GenBank/DDBJ databases">
        <title>WGS assembly of Carya illinoinensis cv. Pawnee.</title>
        <authorList>
            <person name="Platts A."/>
            <person name="Shu S."/>
            <person name="Wright S."/>
            <person name="Barry K."/>
            <person name="Edger P."/>
            <person name="Pires J.C."/>
            <person name="Schmutz J."/>
        </authorList>
    </citation>
    <scope>NUCLEOTIDE SEQUENCE</scope>
    <source>
        <tissue evidence="3">Leaf</tissue>
    </source>
</reference>
<dbReference type="Pfam" id="PF13962">
    <property type="entry name" value="PGG"/>
    <property type="match status" value="1"/>
</dbReference>
<comment type="caution">
    <text evidence="3">The sequence shown here is derived from an EMBL/GenBank/DDBJ whole genome shotgun (WGS) entry which is preliminary data.</text>
</comment>
<dbReference type="EMBL" id="CM031834">
    <property type="protein sequence ID" value="KAG6692242.1"/>
    <property type="molecule type" value="Genomic_DNA"/>
</dbReference>
<dbReference type="EMBL" id="CM031818">
    <property type="protein sequence ID" value="KAG6639499.1"/>
    <property type="molecule type" value="Genomic_DNA"/>
</dbReference>
<name>A0A8T1PFY7_CARIL</name>
<dbReference type="EMBL" id="CM031834">
    <property type="protein sequence ID" value="KAG6692240.1"/>
    <property type="molecule type" value="Genomic_DNA"/>
</dbReference>
<feature type="transmembrane region" description="Helical" evidence="1">
    <location>
        <begin position="551"/>
        <end position="577"/>
    </location>
</feature>
<dbReference type="AlphaFoldDB" id="A0A8T1PFY7"/>
<feature type="transmembrane region" description="Helical" evidence="1">
    <location>
        <begin position="469"/>
        <end position="488"/>
    </location>
</feature>
<keyword evidence="1" id="KW-0812">Transmembrane</keyword>
<dbReference type="SMART" id="SM00248">
    <property type="entry name" value="ANK"/>
    <property type="match status" value="5"/>
</dbReference>
<evidence type="ECO:0000313" key="4">
    <source>
        <dbReference type="EMBL" id="KAG6692240.1"/>
    </source>
</evidence>
<feature type="transmembrane region" description="Helical" evidence="1">
    <location>
        <begin position="583"/>
        <end position="602"/>
    </location>
</feature>
<sequence length="629" mass="71454">MKITKIIARSDHLGMSKRGPRSVPSATSPQPEYYWDASESLNGLSSIEEESENEDNHDDIDERTRRFHFLNTSVRLYQAALKGDWSAAKDVLDKYPKAATYSITRQKDTVLHIAAAAESTDFVKELVKRMNPSDLEIKNRSNNTAICYAAASGIVAIAEEMVNKNNQLPQIRVSIESVTPLYMAALHGRRNMVSYLYSVTPFEDLTPPERIDILVACISTDLYDIALKILKRDPELATMKNAYGKIALQELAKKPDAIGSRSQLSIWERCVNFWSFKGIYNKALMRTIAHQLVDLLWVNVRQLPEKDFSDMVQNHSSFLFDAAISGNVEFLIILIRSYPDLIWSLDEKKRSIFHFAIIYRQESVFNLIYELGAIKGIIALYTDNHHNNMLHLAAEIAPPDRLNIISGAALKLQRELLWFKEIEKIVQPSYRKKKNIDENNKTLDTPWELFTKTHKNLHKEGEKWMKDTANYGMLVATLIATVVFTAAFTVPGGNNQELGTPILLSGKWFMAFFISDAIALVSSSTSILTFLSILTSRYAEKDFLYSLPARLLLGLATLFISIASMVIAFSATCFLVYDSEITSVPIIITSLAAIPVTMFLTLHYRLWADIFRSTYVSRFLFRPHERRLF</sequence>
<dbReference type="InterPro" id="IPR002110">
    <property type="entry name" value="Ankyrin_rpt"/>
</dbReference>
<feature type="domain" description="PGG" evidence="2">
    <location>
        <begin position="462"/>
        <end position="575"/>
    </location>
</feature>
<protein>
    <recommendedName>
        <fullName evidence="2">PGG domain-containing protein</fullName>
    </recommendedName>
</protein>
<dbReference type="EMBL" id="CM031834">
    <property type="protein sequence ID" value="KAG6692241.1"/>
    <property type="molecule type" value="Genomic_DNA"/>
</dbReference>
<gene>
    <name evidence="3" type="ORF">CIPAW_10G105200</name>
    <name evidence="4" type="ORF">I3842_10G104900</name>
</gene>
<evidence type="ECO:0000313" key="3">
    <source>
        <dbReference type="EMBL" id="KAG6639500.1"/>
    </source>
</evidence>
<dbReference type="Proteomes" id="UP000811609">
    <property type="component" value="Chromosome 10"/>
</dbReference>
<proteinExistence type="predicted"/>